<accession>A0A7W9ZCM3</accession>
<dbReference type="Proteomes" id="UP000544872">
    <property type="component" value="Unassembled WGS sequence"/>
</dbReference>
<dbReference type="AlphaFoldDB" id="A0A7W9ZCM3"/>
<protein>
    <recommendedName>
        <fullName evidence="3">DUF2946 domain-containing protein</fullName>
    </recommendedName>
</protein>
<dbReference type="InterPro" id="IPR021333">
    <property type="entry name" value="DUF2946"/>
</dbReference>
<dbReference type="RefSeq" id="WP_184260212.1">
    <property type="nucleotide sequence ID" value="NZ_JACIIX010000001.1"/>
</dbReference>
<proteinExistence type="predicted"/>
<evidence type="ECO:0000313" key="1">
    <source>
        <dbReference type="EMBL" id="MBB6208805.1"/>
    </source>
</evidence>
<gene>
    <name evidence="1" type="ORF">FHS48_000186</name>
</gene>
<keyword evidence="2" id="KW-1185">Reference proteome</keyword>
<evidence type="ECO:0000313" key="2">
    <source>
        <dbReference type="Proteomes" id="UP000544872"/>
    </source>
</evidence>
<organism evidence="1 2">
    <name type="scientific">Novispirillum itersonii</name>
    <name type="common">Aquaspirillum itersonii</name>
    <dbReference type="NCBI Taxonomy" id="189"/>
    <lineage>
        <taxon>Bacteria</taxon>
        <taxon>Pseudomonadati</taxon>
        <taxon>Pseudomonadota</taxon>
        <taxon>Alphaproteobacteria</taxon>
        <taxon>Rhodospirillales</taxon>
        <taxon>Novispirillaceae</taxon>
        <taxon>Novispirillum</taxon>
    </lineage>
</organism>
<dbReference type="EMBL" id="JACIIX010000001">
    <property type="protein sequence ID" value="MBB6208805.1"/>
    <property type="molecule type" value="Genomic_DNA"/>
</dbReference>
<comment type="caution">
    <text evidence="1">The sequence shown here is derived from an EMBL/GenBank/DDBJ whole genome shotgun (WGS) entry which is preliminary data.</text>
</comment>
<sequence length="151" mass="15601">MTRVSRTQRYDTTADPACARVRRLTAAWIGLLVLVFNIAGGGLLPTRPASAAATPFAQSLTDGRIVICTATGLVVMDRDGTVISTGDQPGGSDLCVFCLPMLHGTAMTAMPPVLLLRAVPPAPLPQPQVIAPPLRAAGLNLTTAPRGPPPA</sequence>
<dbReference type="Pfam" id="PF11162">
    <property type="entry name" value="DUF2946"/>
    <property type="match status" value="1"/>
</dbReference>
<reference evidence="1 2" key="1">
    <citation type="submission" date="2020-08" db="EMBL/GenBank/DDBJ databases">
        <title>Genomic Encyclopedia of Type Strains, Phase IV (KMG-IV): sequencing the most valuable type-strain genomes for metagenomic binning, comparative biology and taxonomic classification.</title>
        <authorList>
            <person name="Goeker M."/>
        </authorList>
    </citation>
    <scope>NUCLEOTIDE SEQUENCE [LARGE SCALE GENOMIC DNA]</scope>
    <source>
        <strain evidence="1 2">DSM 11590</strain>
    </source>
</reference>
<name>A0A7W9ZCM3_NOVIT</name>
<evidence type="ECO:0008006" key="3">
    <source>
        <dbReference type="Google" id="ProtNLM"/>
    </source>
</evidence>